<name>A0A6H2A5N8_9ZZZZ</name>
<evidence type="ECO:0000313" key="4">
    <source>
        <dbReference type="EMBL" id="QJA97232.1"/>
    </source>
</evidence>
<accession>A0A6H2A5N8</accession>
<reference evidence="2" key="1">
    <citation type="submission" date="2020-03" db="EMBL/GenBank/DDBJ databases">
        <title>The deep terrestrial virosphere.</title>
        <authorList>
            <person name="Holmfeldt K."/>
            <person name="Nilsson E."/>
            <person name="Simone D."/>
            <person name="Lopez-Fernandez M."/>
            <person name="Wu X."/>
            <person name="de Brujin I."/>
            <person name="Lundin D."/>
            <person name="Andersson A."/>
            <person name="Bertilsson S."/>
            <person name="Dopson M."/>
        </authorList>
    </citation>
    <scope>NUCLEOTIDE SEQUENCE</scope>
    <source>
        <strain evidence="3">MM415A01058</strain>
        <strain evidence="4">MM415B06477</strain>
        <strain evidence="2">TM448A05617</strain>
    </source>
</reference>
<organism evidence="2">
    <name type="scientific">viral metagenome</name>
    <dbReference type="NCBI Taxonomy" id="1070528"/>
    <lineage>
        <taxon>unclassified sequences</taxon>
        <taxon>metagenomes</taxon>
        <taxon>organismal metagenomes</taxon>
    </lineage>
</organism>
<proteinExistence type="predicted"/>
<dbReference type="EMBL" id="MT143475">
    <property type="protein sequence ID" value="QJA97232.1"/>
    <property type="molecule type" value="Genomic_DNA"/>
</dbReference>
<sequence>MKALSVTAQVPANEKKGTPQLGPVTITVQTGETAKEKIEMFGDEAVSSNADANWVVTLQSNIRSGLNKGENQAQVQARLASAKMGISTKGVTADPTVAYQAQFLAASPADQVKMIKDLQARAEALRKMNTK</sequence>
<evidence type="ECO:0000313" key="2">
    <source>
        <dbReference type="EMBL" id="QJA54750.1"/>
    </source>
</evidence>
<protein>
    <submittedName>
        <fullName evidence="2">Uncharacterized protein</fullName>
    </submittedName>
</protein>
<dbReference type="EMBL" id="MT142341">
    <property type="protein sequence ID" value="QJA78519.1"/>
    <property type="molecule type" value="Genomic_DNA"/>
</dbReference>
<feature type="compositionally biased region" description="Polar residues" evidence="1">
    <location>
        <begin position="1"/>
        <end position="10"/>
    </location>
</feature>
<dbReference type="AlphaFoldDB" id="A0A6H2A5N8"/>
<evidence type="ECO:0000256" key="1">
    <source>
        <dbReference type="SAM" id="MobiDB-lite"/>
    </source>
</evidence>
<gene>
    <name evidence="3" type="ORF">MM415A01058_0007</name>
    <name evidence="4" type="ORF">MM415B06477_0003</name>
    <name evidence="2" type="ORF">TM448A05617_0007</name>
</gene>
<feature type="region of interest" description="Disordered" evidence="1">
    <location>
        <begin position="1"/>
        <end position="22"/>
    </location>
</feature>
<dbReference type="EMBL" id="MT144534">
    <property type="protein sequence ID" value="QJA54750.1"/>
    <property type="molecule type" value="Genomic_DNA"/>
</dbReference>
<evidence type="ECO:0000313" key="3">
    <source>
        <dbReference type="EMBL" id="QJA78519.1"/>
    </source>
</evidence>